<proteinExistence type="predicted"/>
<accession>A0ACC1LJI1</accession>
<reference evidence="1" key="1">
    <citation type="submission" date="2022-07" db="EMBL/GenBank/DDBJ databases">
        <title>Phylogenomic reconstructions and comparative analyses of Kickxellomycotina fungi.</title>
        <authorList>
            <person name="Reynolds N.K."/>
            <person name="Stajich J.E."/>
            <person name="Barry K."/>
            <person name="Grigoriev I.V."/>
            <person name="Crous P."/>
            <person name="Smith M.E."/>
        </authorList>
    </citation>
    <scope>NUCLEOTIDE SEQUENCE</scope>
    <source>
        <strain evidence="1">CBS 102833</strain>
    </source>
</reference>
<evidence type="ECO:0000313" key="1">
    <source>
        <dbReference type="EMBL" id="KAJ2809715.1"/>
    </source>
</evidence>
<name>A0ACC1LJI1_9FUNG</name>
<keyword evidence="2" id="KW-1185">Reference proteome</keyword>
<dbReference type="EMBL" id="JANBUP010000925">
    <property type="protein sequence ID" value="KAJ2809715.1"/>
    <property type="molecule type" value="Genomic_DNA"/>
</dbReference>
<protein>
    <submittedName>
        <fullName evidence="1">Uncharacterized protein</fullName>
    </submittedName>
</protein>
<gene>
    <name evidence="1" type="ORF">H4S07_003098</name>
</gene>
<sequence length="748" mass="80703">MMDKLGYRISTLDIANDSAAGTAAKYSIDTSLFDSLVDKVNECSPCSEAATNSAEPSTAAALERTLKQRLIQFDEEAGDAKYLADLLDRRLTQDRGEVMFEVGQEADGSSMDLTDDDVAQVTATLTKVVQMPQVASFVQLLVDTGAPVTLQSEKTFAREFSSAQTESTSAATTKPKRAGQSKTASTVEQDKALSTPAALSSAQGRTAHYLIRRKPDGVEQILEVRVAVVGNVDAGKSTMLGVLTQGRLDDGRGKARVALFRHQHEIESGRTSSVGLEILGFDRVNGAPVRHTDPNRKVSWDTVCSRSSKLISFLDLAGHEKYLKTTVFGMAGGAPDYVMLMVAANAGLSGMAKEHLGLALALGIPVFVVITKIDMCPPNVLDSTIKQLTKVLRSSGCRKLPIAIRDRNSVIMAASRFVNQRVCPIFQISNVTGEGIDSLQTFLNILPLNRCYSAPVYASTQDSGDTTTTAAKGKAADKVKKVAAGEAQEKMQFDISEIFVVPFVGTIVSGVMASGTLRPGDPVWLGPDYNGHFLKTTVRTIQRKRVDAQAAYTGQSVSLWLKKVTRSQVRKGMVLLGRNEQQLEEPFSSKTFEAEVVVLYHSTTISSRYQAMVHCGSVRQTARVLSIEQADGSGKTLRTGDRARVIFQFIRHPEYLTEGTRLIFREGRTKGVGKVLRVLDKAEEFDIVSRVTKGTMVFDHRSLKVLNEGIRHRAASAANAAAAAAAAASANSESAAAAKKTPKLPMKG</sequence>
<evidence type="ECO:0000313" key="2">
    <source>
        <dbReference type="Proteomes" id="UP001140096"/>
    </source>
</evidence>
<organism evidence="1 2">
    <name type="scientific">Coemansia furcata</name>
    <dbReference type="NCBI Taxonomy" id="417177"/>
    <lineage>
        <taxon>Eukaryota</taxon>
        <taxon>Fungi</taxon>
        <taxon>Fungi incertae sedis</taxon>
        <taxon>Zoopagomycota</taxon>
        <taxon>Kickxellomycotina</taxon>
        <taxon>Kickxellomycetes</taxon>
        <taxon>Kickxellales</taxon>
        <taxon>Kickxellaceae</taxon>
        <taxon>Coemansia</taxon>
    </lineage>
</organism>
<dbReference type="Proteomes" id="UP001140096">
    <property type="component" value="Unassembled WGS sequence"/>
</dbReference>
<comment type="caution">
    <text evidence="1">The sequence shown here is derived from an EMBL/GenBank/DDBJ whole genome shotgun (WGS) entry which is preliminary data.</text>
</comment>